<evidence type="ECO:0008006" key="3">
    <source>
        <dbReference type="Google" id="ProtNLM"/>
    </source>
</evidence>
<accession>A0A1I0B0I5</accession>
<name>A0A1I0B0I5_9FIRM</name>
<dbReference type="STRING" id="29364.SAMN04487772_106124"/>
<dbReference type="RefSeq" id="WP_092477309.1">
    <property type="nucleotide sequence ID" value="NZ_FOHN01000006.1"/>
</dbReference>
<protein>
    <recommendedName>
        <fullName evidence="3">GNAT family acetyltransferase</fullName>
    </recommendedName>
</protein>
<dbReference type="EMBL" id="FOHN01000006">
    <property type="protein sequence ID" value="SET00208.1"/>
    <property type="molecule type" value="Genomic_DNA"/>
</dbReference>
<evidence type="ECO:0000313" key="2">
    <source>
        <dbReference type="Proteomes" id="UP000199800"/>
    </source>
</evidence>
<proteinExistence type="predicted"/>
<reference evidence="1 2" key="1">
    <citation type="submission" date="2016-10" db="EMBL/GenBank/DDBJ databases">
        <authorList>
            <person name="de Groot N.N."/>
        </authorList>
    </citation>
    <scope>NUCLEOTIDE SEQUENCE [LARGE SCALE GENOMIC DNA]</scope>
    <source>
        <strain evidence="1 2">DSM 1801</strain>
    </source>
</reference>
<evidence type="ECO:0000313" key="1">
    <source>
        <dbReference type="EMBL" id="SET00208.1"/>
    </source>
</evidence>
<sequence>MITDHNLPLNYIKKENLTGSYQGMRFMFTKEEEGLLVYIWPEPYCFEKTEDAKKTAKLFDFSEEGKLAAIDWMNEQYQARKSEWQSAVDY</sequence>
<organism evidence="1 2">
    <name type="scientific">[Clostridium] polysaccharolyticum</name>
    <dbReference type="NCBI Taxonomy" id="29364"/>
    <lineage>
        <taxon>Bacteria</taxon>
        <taxon>Bacillati</taxon>
        <taxon>Bacillota</taxon>
        <taxon>Clostridia</taxon>
        <taxon>Lachnospirales</taxon>
        <taxon>Lachnospiraceae</taxon>
    </lineage>
</organism>
<dbReference type="AlphaFoldDB" id="A0A1I0B0I5"/>
<gene>
    <name evidence="1" type="ORF">SAMN04487772_106124</name>
</gene>
<dbReference type="OrthoDB" id="1768345at2"/>
<dbReference type="Proteomes" id="UP000199800">
    <property type="component" value="Unassembled WGS sequence"/>
</dbReference>
<keyword evidence="2" id="KW-1185">Reference proteome</keyword>